<dbReference type="InterPro" id="IPR036390">
    <property type="entry name" value="WH_DNA-bd_sf"/>
</dbReference>
<dbReference type="SUPFAM" id="SSF46785">
    <property type="entry name" value="Winged helix' DNA-binding domain"/>
    <property type="match status" value="1"/>
</dbReference>
<evidence type="ECO:0000313" key="1">
    <source>
        <dbReference type="EMBL" id="PSH58739.1"/>
    </source>
</evidence>
<dbReference type="OrthoDB" id="9800709at2"/>
<dbReference type="Gene3D" id="1.10.10.10">
    <property type="entry name" value="Winged helix-like DNA-binding domain superfamily/Winged helix DNA-binding domain"/>
    <property type="match status" value="1"/>
</dbReference>
<dbReference type="PANTHER" id="PTHR30432">
    <property type="entry name" value="TRANSCRIPTIONAL REGULATOR MODE"/>
    <property type="match status" value="1"/>
</dbReference>
<dbReference type="InterPro" id="IPR036388">
    <property type="entry name" value="WH-like_DNA-bd_sf"/>
</dbReference>
<name>A0A2P7AX13_9HYPH</name>
<dbReference type="RefSeq" id="WP_106717185.1">
    <property type="nucleotide sequence ID" value="NZ_JACHXT010000001.1"/>
</dbReference>
<keyword evidence="2" id="KW-1185">Reference proteome</keyword>
<sequence>MSPRSKCDLQPVLRIDFPNEEKIGRGKMRLLEHIRETGSISAAGRAMDMSYRRAWLLVSEMNAMFAQPVVDSQRGGKQGGGAVVTDFGETLLQRFRDMEKKIETALASDLAWLDANRSVTKSR</sequence>
<dbReference type="InterPro" id="IPR051815">
    <property type="entry name" value="Molybdate_resp_trans_reg"/>
</dbReference>
<organism evidence="1 2">
    <name type="scientific">Phyllobacterium endophyticum</name>
    <dbReference type="NCBI Taxonomy" id="1149773"/>
    <lineage>
        <taxon>Bacteria</taxon>
        <taxon>Pseudomonadati</taxon>
        <taxon>Pseudomonadota</taxon>
        <taxon>Alphaproteobacteria</taxon>
        <taxon>Hyphomicrobiales</taxon>
        <taxon>Phyllobacteriaceae</taxon>
        <taxon>Phyllobacterium</taxon>
    </lineage>
</organism>
<dbReference type="PANTHER" id="PTHR30432:SF1">
    <property type="entry name" value="DNA-BINDING TRANSCRIPTIONAL DUAL REGULATOR MODE"/>
    <property type="match status" value="1"/>
</dbReference>
<reference evidence="2" key="1">
    <citation type="submission" date="2017-11" db="EMBL/GenBank/DDBJ databases">
        <authorList>
            <person name="Kuznetsova I."/>
            <person name="Sazanova A."/>
            <person name="Chirak E."/>
            <person name="Safronova V."/>
            <person name="Willems A."/>
        </authorList>
    </citation>
    <scope>NUCLEOTIDE SEQUENCE [LARGE SCALE GENOMIC DNA]</scope>
    <source>
        <strain evidence="2">PEPV15</strain>
    </source>
</reference>
<dbReference type="AlphaFoldDB" id="A0A2P7AX13"/>
<comment type="caution">
    <text evidence="1">The sequence shown here is derived from an EMBL/GenBank/DDBJ whole genome shotgun (WGS) entry which is preliminary data.</text>
</comment>
<dbReference type="Proteomes" id="UP000241158">
    <property type="component" value="Unassembled WGS sequence"/>
</dbReference>
<protein>
    <submittedName>
        <fullName evidence="1">Transcriptional regulator</fullName>
    </submittedName>
</protein>
<accession>A0A2P7AX13</accession>
<proteinExistence type="predicted"/>
<dbReference type="EMBL" id="PGGN01000002">
    <property type="protein sequence ID" value="PSH58739.1"/>
    <property type="molecule type" value="Genomic_DNA"/>
</dbReference>
<evidence type="ECO:0000313" key="2">
    <source>
        <dbReference type="Proteomes" id="UP000241158"/>
    </source>
</evidence>
<gene>
    <name evidence="1" type="ORF">CU100_08940</name>
</gene>